<organism evidence="1 2">
    <name type="scientific">Roridomyces roridus</name>
    <dbReference type="NCBI Taxonomy" id="1738132"/>
    <lineage>
        <taxon>Eukaryota</taxon>
        <taxon>Fungi</taxon>
        <taxon>Dikarya</taxon>
        <taxon>Basidiomycota</taxon>
        <taxon>Agaricomycotina</taxon>
        <taxon>Agaricomycetes</taxon>
        <taxon>Agaricomycetidae</taxon>
        <taxon>Agaricales</taxon>
        <taxon>Marasmiineae</taxon>
        <taxon>Mycenaceae</taxon>
        <taxon>Roridomyces</taxon>
    </lineage>
</organism>
<dbReference type="EMBL" id="JARKIF010000005">
    <property type="protein sequence ID" value="KAJ7639464.1"/>
    <property type="molecule type" value="Genomic_DNA"/>
</dbReference>
<protein>
    <submittedName>
        <fullName evidence="1">Uncharacterized protein</fullName>
    </submittedName>
</protein>
<reference evidence="1" key="1">
    <citation type="submission" date="2023-03" db="EMBL/GenBank/DDBJ databases">
        <title>Massive genome expansion in bonnet fungi (Mycena s.s.) driven by repeated elements and novel gene families across ecological guilds.</title>
        <authorList>
            <consortium name="Lawrence Berkeley National Laboratory"/>
            <person name="Harder C.B."/>
            <person name="Miyauchi S."/>
            <person name="Viragh M."/>
            <person name="Kuo A."/>
            <person name="Thoen E."/>
            <person name="Andreopoulos B."/>
            <person name="Lu D."/>
            <person name="Skrede I."/>
            <person name="Drula E."/>
            <person name="Henrissat B."/>
            <person name="Morin E."/>
            <person name="Kohler A."/>
            <person name="Barry K."/>
            <person name="LaButti K."/>
            <person name="Morin E."/>
            <person name="Salamov A."/>
            <person name="Lipzen A."/>
            <person name="Mereny Z."/>
            <person name="Hegedus B."/>
            <person name="Baldrian P."/>
            <person name="Stursova M."/>
            <person name="Weitz H."/>
            <person name="Taylor A."/>
            <person name="Grigoriev I.V."/>
            <person name="Nagy L.G."/>
            <person name="Martin F."/>
            <person name="Kauserud H."/>
        </authorList>
    </citation>
    <scope>NUCLEOTIDE SEQUENCE</scope>
    <source>
        <strain evidence="1">9284</strain>
    </source>
</reference>
<dbReference type="AlphaFoldDB" id="A0AAD7FRW7"/>
<accession>A0AAD7FRW7</accession>
<evidence type="ECO:0000313" key="2">
    <source>
        <dbReference type="Proteomes" id="UP001221142"/>
    </source>
</evidence>
<evidence type="ECO:0000313" key="1">
    <source>
        <dbReference type="EMBL" id="KAJ7639464.1"/>
    </source>
</evidence>
<sequence length="66" mass="7187">MRSGETPDEGEGGLYITHRVAQIIHPGVYFKLGFALMMFLAGPGDVVCLRQLCTLVLLGGRHPFVT</sequence>
<comment type="caution">
    <text evidence="1">The sequence shown here is derived from an EMBL/GenBank/DDBJ whole genome shotgun (WGS) entry which is preliminary data.</text>
</comment>
<proteinExistence type="predicted"/>
<dbReference type="Proteomes" id="UP001221142">
    <property type="component" value="Unassembled WGS sequence"/>
</dbReference>
<gene>
    <name evidence="1" type="ORF">FB45DRAFT_1001310</name>
</gene>
<name>A0AAD7FRW7_9AGAR</name>
<keyword evidence="2" id="KW-1185">Reference proteome</keyword>